<proteinExistence type="predicted"/>
<gene>
    <name evidence="2" type="ORF">DJ018_11015</name>
</gene>
<dbReference type="GO" id="GO:0016787">
    <property type="term" value="F:hydrolase activity"/>
    <property type="evidence" value="ECO:0007669"/>
    <property type="project" value="UniProtKB-KW"/>
</dbReference>
<reference evidence="3" key="1">
    <citation type="submission" date="2018-05" db="EMBL/GenBank/DDBJ databases">
        <authorList>
            <person name="Li X."/>
        </authorList>
    </citation>
    <scope>NUCLEOTIDE SEQUENCE [LARGE SCALE GENOMIC DNA]</scope>
    <source>
        <strain evidence="3">YIM 73061</strain>
    </source>
</reference>
<feature type="domain" description="Dienelactone hydrolase" evidence="1">
    <location>
        <begin position="14"/>
        <end position="230"/>
    </location>
</feature>
<dbReference type="PANTHER" id="PTHR46623:SF6">
    <property type="entry name" value="ALPHA_BETA-HYDROLASES SUPERFAMILY PROTEIN"/>
    <property type="match status" value="1"/>
</dbReference>
<dbReference type="SUPFAM" id="SSF53474">
    <property type="entry name" value="alpha/beta-Hydrolases"/>
    <property type="match status" value="1"/>
</dbReference>
<accession>A0A328ADR0</accession>
<dbReference type="InterPro" id="IPR002925">
    <property type="entry name" value="Dienelactn_hydro"/>
</dbReference>
<dbReference type="Proteomes" id="UP000249725">
    <property type="component" value="Unassembled WGS sequence"/>
</dbReference>
<dbReference type="RefSeq" id="WP_111515000.1">
    <property type="nucleotide sequence ID" value="NZ_QFYR01000002.1"/>
</dbReference>
<evidence type="ECO:0000313" key="3">
    <source>
        <dbReference type="Proteomes" id="UP000249725"/>
    </source>
</evidence>
<name>A0A328ADR0_9CAUL</name>
<dbReference type="InterPro" id="IPR051049">
    <property type="entry name" value="Dienelactone_hydrolase-like"/>
</dbReference>
<dbReference type="Gene3D" id="3.40.50.1820">
    <property type="entry name" value="alpha/beta hydrolase"/>
    <property type="match status" value="1"/>
</dbReference>
<dbReference type="InterPro" id="IPR029058">
    <property type="entry name" value="AB_hydrolase_fold"/>
</dbReference>
<dbReference type="EMBL" id="QFYR01000002">
    <property type="protein sequence ID" value="RAK52715.1"/>
    <property type="molecule type" value="Genomic_DNA"/>
</dbReference>
<dbReference type="Pfam" id="PF01738">
    <property type="entry name" value="DLH"/>
    <property type="match status" value="1"/>
</dbReference>
<dbReference type="PANTHER" id="PTHR46623">
    <property type="entry name" value="CARBOXYMETHYLENEBUTENOLIDASE-RELATED"/>
    <property type="match status" value="1"/>
</dbReference>
<evidence type="ECO:0000313" key="2">
    <source>
        <dbReference type="EMBL" id="RAK52715.1"/>
    </source>
</evidence>
<evidence type="ECO:0000259" key="1">
    <source>
        <dbReference type="Pfam" id="PF01738"/>
    </source>
</evidence>
<dbReference type="OrthoDB" id="9771666at2"/>
<sequence>MPEFITIDGPDGPFRAFVARPEATTPRPVVLVLQEILGVNANMREVAEAFATQGYIGLAPDLFWRFEPGFESEGDDPAEWEKALGFYGAYDIDQGVADVQAAVATARTLPGADGKVAVMGYCLGGLMSFLTAARTEVDAAVAYYGGGTERFVAEAASLRAPFLTHLAEADEYIDAAARAKIQDALSRRPNAEVHTYPGRNHAFARHRGAHFHAADAALADSRTAEFLARHLR</sequence>
<comment type="caution">
    <text evidence="2">The sequence shown here is derived from an EMBL/GenBank/DDBJ whole genome shotgun (WGS) entry which is preliminary data.</text>
</comment>
<keyword evidence="2" id="KW-0378">Hydrolase</keyword>
<organism evidence="2 3">
    <name type="scientific">Phenylobacterium deserti</name>
    <dbReference type="NCBI Taxonomy" id="1914756"/>
    <lineage>
        <taxon>Bacteria</taxon>
        <taxon>Pseudomonadati</taxon>
        <taxon>Pseudomonadota</taxon>
        <taxon>Alphaproteobacteria</taxon>
        <taxon>Caulobacterales</taxon>
        <taxon>Caulobacteraceae</taxon>
        <taxon>Phenylobacterium</taxon>
    </lineage>
</organism>
<protein>
    <submittedName>
        <fullName evidence="2">Dienelactone hydrolase family protein</fullName>
    </submittedName>
</protein>
<dbReference type="AlphaFoldDB" id="A0A328ADR0"/>
<keyword evidence="3" id="KW-1185">Reference proteome</keyword>